<reference evidence="1 2" key="1">
    <citation type="submission" date="2022-01" db="EMBL/GenBank/DDBJ databases">
        <title>A chromosomal length assembly of Cordylochernes scorpioides.</title>
        <authorList>
            <person name="Zeh D."/>
            <person name="Zeh J."/>
        </authorList>
    </citation>
    <scope>NUCLEOTIDE SEQUENCE [LARGE SCALE GENOMIC DNA]</scope>
    <source>
        <strain evidence="1">IN4F17</strain>
        <tissue evidence="1">Whole Body</tissue>
    </source>
</reference>
<dbReference type="Proteomes" id="UP001235939">
    <property type="component" value="Chromosome 15"/>
</dbReference>
<accession>A0ABY6LA63</accession>
<gene>
    <name evidence="1" type="ORF">LAZ67_15003281</name>
</gene>
<protein>
    <submittedName>
        <fullName evidence="1">Uncharacterized protein</fullName>
    </submittedName>
</protein>
<evidence type="ECO:0000313" key="1">
    <source>
        <dbReference type="EMBL" id="UYV78036.1"/>
    </source>
</evidence>
<organism evidence="1 2">
    <name type="scientific">Cordylochernes scorpioides</name>
    <dbReference type="NCBI Taxonomy" id="51811"/>
    <lineage>
        <taxon>Eukaryota</taxon>
        <taxon>Metazoa</taxon>
        <taxon>Ecdysozoa</taxon>
        <taxon>Arthropoda</taxon>
        <taxon>Chelicerata</taxon>
        <taxon>Arachnida</taxon>
        <taxon>Pseudoscorpiones</taxon>
        <taxon>Cheliferoidea</taxon>
        <taxon>Chernetidae</taxon>
        <taxon>Cordylochernes</taxon>
    </lineage>
</organism>
<name>A0ABY6LA63_9ARAC</name>
<keyword evidence="2" id="KW-1185">Reference proteome</keyword>
<evidence type="ECO:0000313" key="2">
    <source>
        <dbReference type="Proteomes" id="UP001235939"/>
    </source>
</evidence>
<proteinExistence type="predicted"/>
<dbReference type="EMBL" id="CP092877">
    <property type="protein sequence ID" value="UYV78036.1"/>
    <property type="molecule type" value="Genomic_DNA"/>
</dbReference>
<sequence length="199" mass="22517">MSASATNQIARCIRKPTFGSWARKLASKKIQLSAFKAESDVVELLLGADINPKIATANMIRLSDDRKTEGKFPDKNPNQVHNSMLITSLLTQEIKISDYGLWKILESWMTGKQSQRKRQIRLLWISFGLKQSDWNLAFITITTRYSRMGENGIIERIQSDQDNTLEYFLPHRAVVKSGSSTTPVRPVFDASVSQRVDGL</sequence>